<sequence length="106" mass="11444">MHDMALPNQHDHTTGSDTDATPIPDHTEDRPPQILTLRIAPLDVILTVAFLGALLVVVTTTSWPSQLFAFSQNVCISEDCPLCHSPSTITSIRSCGAASARPWPQP</sequence>
<gene>
    <name evidence="3" type="ORF">I551_2501</name>
</gene>
<proteinExistence type="predicted"/>
<feature type="compositionally biased region" description="Basic and acidic residues" evidence="1">
    <location>
        <begin position="1"/>
        <end position="14"/>
    </location>
</feature>
<accession>A0ABP3AM92</accession>
<evidence type="ECO:0000256" key="2">
    <source>
        <dbReference type="SAM" id="Phobius"/>
    </source>
</evidence>
<reference evidence="3 4" key="1">
    <citation type="submission" date="2014-01" db="EMBL/GenBank/DDBJ databases">
        <authorList>
            <person name="Dobos K."/>
            <person name="Lenaerts A."/>
            <person name="Ordway D."/>
            <person name="DeGroote M.A."/>
            <person name="Parker T."/>
            <person name="Sizemore C."/>
            <person name="Tallon L.J."/>
            <person name="Sadzewicz L.K."/>
            <person name="Sengamalay N."/>
            <person name="Fraser C.M."/>
            <person name="Hine E."/>
            <person name="Shefchek K.A."/>
            <person name="Das S.P."/>
            <person name="Tettelin H."/>
        </authorList>
    </citation>
    <scope>NUCLEOTIDE SEQUENCE [LARGE SCALE GENOMIC DNA]</scope>
    <source>
        <strain evidence="3 4">Harvey</strain>
    </source>
</reference>
<name>A0ABP3AM92_MYCUL</name>
<dbReference type="EMBL" id="JAOL01000097">
    <property type="protein sequence ID" value="EUA90945.1"/>
    <property type="molecule type" value="Genomic_DNA"/>
</dbReference>
<keyword evidence="2" id="KW-1133">Transmembrane helix</keyword>
<keyword evidence="2" id="KW-0472">Membrane</keyword>
<organism evidence="3 4">
    <name type="scientific">Mycobacterium ulcerans str. Harvey</name>
    <dbReference type="NCBI Taxonomy" id="1299332"/>
    <lineage>
        <taxon>Bacteria</taxon>
        <taxon>Bacillati</taxon>
        <taxon>Actinomycetota</taxon>
        <taxon>Actinomycetes</taxon>
        <taxon>Mycobacteriales</taxon>
        <taxon>Mycobacteriaceae</taxon>
        <taxon>Mycobacterium</taxon>
        <taxon>Mycobacterium ulcerans group</taxon>
    </lineage>
</organism>
<keyword evidence="2" id="KW-0812">Transmembrane</keyword>
<dbReference type="Proteomes" id="UP000020681">
    <property type="component" value="Unassembled WGS sequence"/>
</dbReference>
<feature type="transmembrane region" description="Helical" evidence="2">
    <location>
        <begin position="39"/>
        <end position="58"/>
    </location>
</feature>
<keyword evidence="4" id="KW-1185">Reference proteome</keyword>
<comment type="caution">
    <text evidence="3">The sequence shown here is derived from an EMBL/GenBank/DDBJ whole genome shotgun (WGS) entry which is preliminary data.</text>
</comment>
<evidence type="ECO:0000313" key="3">
    <source>
        <dbReference type="EMBL" id="EUA90945.1"/>
    </source>
</evidence>
<feature type="region of interest" description="Disordered" evidence="1">
    <location>
        <begin position="1"/>
        <end position="30"/>
    </location>
</feature>
<evidence type="ECO:0000256" key="1">
    <source>
        <dbReference type="SAM" id="MobiDB-lite"/>
    </source>
</evidence>
<evidence type="ECO:0000313" key="4">
    <source>
        <dbReference type="Proteomes" id="UP000020681"/>
    </source>
</evidence>
<protein>
    <submittedName>
        <fullName evidence="3">Uncharacterized protein</fullName>
    </submittedName>
</protein>